<feature type="compositionally biased region" description="Basic and acidic residues" evidence="11">
    <location>
        <begin position="350"/>
        <end position="361"/>
    </location>
</feature>
<dbReference type="PANTHER" id="PTHR23058">
    <property type="entry name" value="PEROXISOMAL MEMBRANE PROTEIN PEX14"/>
    <property type="match status" value="1"/>
</dbReference>
<evidence type="ECO:0000256" key="2">
    <source>
        <dbReference type="ARBA" id="ARBA00022448"/>
    </source>
</evidence>
<feature type="compositionally biased region" description="Polar residues" evidence="11">
    <location>
        <begin position="91"/>
        <end position="100"/>
    </location>
</feature>
<feature type="compositionally biased region" description="Basic and acidic residues" evidence="11">
    <location>
        <begin position="10"/>
        <end position="24"/>
    </location>
</feature>
<dbReference type="InterPro" id="IPR025655">
    <property type="entry name" value="PEX14"/>
</dbReference>
<gene>
    <name evidence="13" type="ORF">TCIL3000_10_100</name>
</gene>
<dbReference type="InterPro" id="IPR036388">
    <property type="entry name" value="WH-like_DNA-bd_sf"/>
</dbReference>
<feature type="region of interest" description="Disordered" evidence="11">
    <location>
        <begin position="288"/>
        <end position="361"/>
    </location>
</feature>
<feature type="domain" description="Peroxisome membrane anchor protein Pex14p N-terminal" evidence="12">
    <location>
        <begin position="26"/>
        <end position="67"/>
    </location>
</feature>
<dbReference type="Gene3D" id="1.10.10.10">
    <property type="entry name" value="Winged helix-like DNA-binding domain superfamily/Winged helix DNA-binding domain"/>
    <property type="match status" value="1"/>
</dbReference>
<keyword evidence="2 10" id="KW-0813">Transport</keyword>
<evidence type="ECO:0000256" key="1">
    <source>
        <dbReference type="ARBA" id="ARBA00005443"/>
    </source>
</evidence>
<keyword evidence="6 10" id="KW-0576">Peroxisome</keyword>
<evidence type="ECO:0000256" key="6">
    <source>
        <dbReference type="ARBA" id="ARBA00023140"/>
    </source>
</evidence>
<evidence type="ECO:0000256" key="11">
    <source>
        <dbReference type="SAM" id="MobiDB-lite"/>
    </source>
</evidence>
<feature type="region of interest" description="Disordered" evidence="11">
    <location>
        <begin position="91"/>
        <end position="125"/>
    </location>
</feature>
<dbReference type="GO" id="GO:0016560">
    <property type="term" value="P:protein import into peroxisome matrix, docking"/>
    <property type="evidence" value="ECO:0007669"/>
    <property type="project" value="UniProtKB-UniRule"/>
</dbReference>
<feature type="compositionally biased region" description="Basic and acidic residues" evidence="11">
    <location>
        <begin position="288"/>
        <end position="307"/>
    </location>
</feature>
<dbReference type="GO" id="GO:1990429">
    <property type="term" value="C:peroxisomal importomer complex"/>
    <property type="evidence" value="ECO:0007669"/>
    <property type="project" value="TreeGrafter"/>
</dbReference>
<evidence type="ECO:0000256" key="3">
    <source>
        <dbReference type="ARBA" id="ARBA00022927"/>
    </source>
</evidence>
<dbReference type="InterPro" id="IPR006785">
    <property type="entry name" value="Pex14_N"/>
</dbReference>
<evidence type="ECO:0000256" key="8">
    <source>
        <dbReference type="ARBA" id="ARBA00029691"/>
    </source>
</evidence>
<dbReference type="PANTHER" id="PTHR23058:SF0">
    <property type="entry name" value="PEROXISOMAL MEMBRANE PROTEIN PEX14"/>
    <property type="match status" value="1"/>
</dbReference>
<dbReference type="GO" id="GO:0005102">
    <property type="term" value="F:signaling receptor binding"/>
    <property type="evidence" value="ECO:0007669"/>
    <property type="project" value="TreeGrafter"/>
</dbReference>
<dbReference type="Pfam" id="PF04695">
    <property type="entry name" value="Pex14_N"/>
    <property type="match status" value="1"/>
</dbReference>
<reference evidence="13" key="1">
    <citation type="journal article" date="2012" name="Proc. Natl. Acad. Sci. U.S.A.">
        <title>Antigenic diversity is generated by distinct evolutionary mechanisms in African trypanosome species.</title>
        <authorList>
            <person name="Jackson A.P."/>
            <person name="Berry A."/>
            <person name="Aslett M."/>
            <person name="Allison H.C."/>
            <person name="Burton P."/>
            <person name="Vavrova-Anderson J."/>
            <person name="Brown R."/>
            <person name="Browne H."/>
            <person name="Corton N."/>
            <person name="Hauser H."/>
            <person name="Gamble J."/>
            <person name="Gilderthorp R."/>
            <person name="Marcello L."/>
            <person name="McQuillan J."/>
            <person name="Otto T.D."/>
            <person name="Quail M.A."/>
            <person name="Sanders M.J."/>
            <person name="van Tonder A."/>
            <person name="Ginger M.L."/>
            <person name="Field M.C."/>
            <person name="Barry J.D."/>
            <person name="Hertz-Fowler C."/>
            <person name="Berriman M."/>
        </authorList>
    </citation>
    <scope>NUCLEOTIDE SEQUENCE</scope>
    <source>
        <strain evidence="13">IL3000</strain>
    </source>
</reference>
<evidence type="ECO:0000313" key="13">
    <source>
        <dbReference type="EMBL" id="CCC93251.1"/>
    </source>
</evidence>
<evidence type="ECO:0000256" key="10">
    <source>
        <dbReference type="RuleBase" id="RU367032"/>
    </source>
</evidence>
<dbReference type="EMBL" id="HE575323">
    <property type="protein sequence ID" value="CCC93251.1"/>
    <property type="molecule type" value="Genomic_DNA"/>
</dbReference>
<evidence type="ECO:0000259" key="12">
    <source>
        <dbReference type="Pfam" id="PF04695"/>
    </source>
</evidence>
<evidence type="ECO:0000256" key="4">
    <source>
        <dbReference type="ARBA" id="ARBA00023010"/>
    </source>
</evidence>
<name>G0UV37_TRYCI</name>
<comment type="subcellular location">
    <subcellularLocation>
        <location evidence="9 10">Peroxisome membrane</location>
    </subcellularLocation>
</comment>
<accession>G0UV37</accession>
<keyword evidence="3 10" id="KW-0653">Protein transport</keyword>
<keyword evidence="5 10" id="KW-0472">Membrane</keyword>
<feature type="compositionally biased region" description="Basic and acidic residues" evidence="11">
    <location>
        <begin position="190"/>
        <end position="204"/>
    </location>
</feature>
<feature type="compositionally biased region" description="Polar residues" evidence="11">
    <location>
        <begin position="339"/>
        <end position="348"/>
    </location>
</feature>
<protein>
    <recommendedName>
        <fullName evidence="7 10">Peroxisomal membrane protein PEX14</fullName>
    </recommendedName>
    <alternativeName>
        <fullName evidence="8 10">Peroxin-14</fullName>
    </alternativeName>
</protein>
<dbReference type="AlphaFoldDB" id="G0UV37"/>
<keyword evidence="4" id="KW-0811">Translocation</keyword>
<sequence length="361" mass="39784">MSGLLSGSVHELKPNSEMGHEPQKKAQRIANAVEFLLDPRVKNASTANKVRFLKSKNLSAEEICEAFVKCGQPKSLEEIKMLVNNQPYASALPTSQNTSLPVGEDVGTSETSHSRHAGAPLYVPQVPPLPEAQSLGRTMDWRDYVIAVGTALAGSFAAFKAFQTYSPYEFRLKEEKEKPRRRRSRNRRHISSDSDTERAHERRAASALPNPLPSVPTETKSVDKDAELERLKTELKETQEALEAEKKSKAELSITLGKLRGQVNAYSRANEKQEEKIKSLQEELTKLKTEAEKRDESSRVVDGEINDKPPSLGGSFHAENEKGLSGNLNELSGEVAEETAQNLGTADPSNGEKEPLLGDEV</sequence>
<feature type="region of interest" description="Disordered" evidence="11">
    <location>
        <begin position="173"/>
        <end position="225"/>
    </location>
</feature>
<proteinExistence type="inferred from homology"/>
<dbReference type="VEuPathDB" id="TriTrypDB:TcIL3000_10_100"/>
<evidence type="ECO:0000256" key="5">
    <source>
        <dbReference type="ARBA" id="ARBA00023136"/>
    </source>
</evidence>
<feature type="region of interest" description="Disordered" evidence="11">
    <location>
        <begin position="1"/>
        <end position="24"/>
    </location>
</feature>
<comment type="function">
    <text evidence="10">Component of the PEX13-PEX14 docking complex, a translocon channel that specifically mediates the import of peroxisomal cargo proteins bound to PEX5 receptor. The PEX13-PEX14 docking complex forms a large import pore which can be opened to a diameter of about 9 nm. Mechanistically, PEX5 receptor along with cargo proteins associates with the PEX14 subunit of the PEX13-PEX14 docking complex in the cytosol, leading to the insertion of the receptor into the organelle membrane with the concomitant translocation of the cargo into the peroxisome matrix.</text>
</comment>
<evidence type="ECO:0000256" key="9">
    <source>
        <dbReference type="ARBA" id="ARBA00046271"/>
    </source>
</evidence>
<evidence type="ECO:0000256" key="7">
    <source>
        <dbReference type="ARBA" id="ARBA00029502"/>
    </source>
</evidence>
<feature type="compositionally biased region" description="Basic residues" evidence="11">
    <location>
        <begin position="179"/>
        <end position="189"/>
    </location>
</feature>
<organism evidence="13">
    <name type="scientific">Trypanosoma congolense (strain IL3000)</name>
    <dbReference type="NCBI Taxonomy" id="1068625"/>
    <lineage>
        <taxon>Eukaryota</taxon>
        <taxon>Discoba</taxon>
        <taxon>Euglenozoa</taxon>
        <taxon>Kinetoplastea</taxon>
        <taxon>Metakinetoplastina</taxon>
        <taxon>Trypanosomatida</taxon>
        <taxon>Trypanosomatidae</taxon>
        <taxon>Trypanosoma</taxon>
        <taxon>Nannomonas</taxon>
    </lineage>
</organism>
<dbReference type="GO" id="GO:0005778">
    <property type="term" value="C:peroxisomal membrane"/>
    <property type="evidence" value="ECO:0007669"/>
    <property type="project" value="UniProtKB-SubCell"/>
</dbReference>
<comment type="similarity">
    <text evidence="1 10">Belongs to the peroxin-14 family.</text>
</comment>